<dbReference type="InterPro" id="IPR049806">
    <property type="entry name" value="MasK-like_C"/>
</dbReference>
<evidence type="ECO:0000256" key="1">
    <source>
        <dbReference type="SAM" id="SignalP"/>
    </source>
</evidence>
<reference evidence="3" key="1">
    <citation type="submission" date="2016-10" db="EMBL/GenBank/DDBJ databases">
        <authorList>
            <person name="Varghese N."/>
            <person name="Submissions S."/>
        </authorList>
    </citation>
    <scope>NUCLEOTIDE SEQUENCE [LARGE SCALE GENOMIC DNA]</scope>
    <source>
        <strain evidence="3">ATCC 25963</strain>
    </source>
</reference>
<keyword evidence="3" id="KW-1185">Reference proteome</keyword>
<dbReference type="AlphaFoldDB" id="A0A1I1V6C5"/>
<dbReference type="Gene3D" id="3.30.1150.10">
    <property type="match status" value="1"/>
</dbReference>
<dbReference type="EMBL" id="FOMX01000004">
    <property type="protein sequence ID" value="SFD78557.1"/>
    <property type="molecule type" value="Genomic_DNA"/>
</dbReference>
<proteinExistence type="predicted"/>
<feature type="signal peptide" evidence="1">
    <location>
        <begin position="1"/>
        <end position="22"/>
    </location>
</feature>
<keyword evidence="1" id="KW-0732">Signal</keyword>
<gene>
    <name evidence="2" type="ORF">SAMN02745121_01583</name>
</gene>
<name>A0A1I1V6C5_9BACT</name>
<organism evidence="2 3">
    <name type="scientific">Nannocystis exedens</name>
    <dbReference type="NCBI Taxonomy" id="54"/>
    <lineage>
        <taxon>Bacteria</taxon>
        <taxon>Pseudomonadati</taxon>
        <taxon>Myxococcota</taxon>
        <taxon>Polyangia</taxon>
        <taxon>Nannocystales</taxon>
        <taxon>Nannocystaceae</taxon>
        <taxon>Nannocystis</taxon>
    </lineage>
</organism>
<dbReference type="Proteomes" id="UP000199400">
    <property type="component" value="Unassembled WGS sequence"/>
</dbReference>
<dbReference type="STRING" id="54.SAMN02745121_01583"/>
<evidence type="ECO:0000313" key="2">
    <source>
        <dbReference type="EMBL" id="SFD78557.1"/>
    </source>
</evidence>
<accession>A0A1I1V6C5</accession>
<evidence type="ECO:0000313" key="3">
    <source>
        <dbReference type="Proteomes" id="UP000199400"/>
    </source>
</evidence>
<sequence length="121" mass="12775">MRKWYPAMLLTAIVTAAAPAQAGGGSLDKDEIREVVKAHLQEIRACYNEGLARKPTLAGKLTVDFEIAPSGEVNSSEIQQGSTLADAKVEGCIASAVQSWKFPAPTGGSVQVSYPFELLPG</sequence>
<dbReference type="NCBIfam" id="NF033768">
    <property type="entry name" value="myxo_SS_tail"/>
    <property type="match status" value="1"/>
</dbReference>
<protein>
    <submittedName>
        <fullName evidence="2">TonB family C-terminal domain-containing protein</fullName>
    </submittedName>
</protein>
<dbReference type="SUPFAM" id="SSF74653">
    <property type="entry name" value="TolA/TonB C-terminal domain"/>
    <property type="match status" value="1"/>
</dbReference>
<feature type="chain" id="PRO_5011509641" evidence="1">
    <location>
        <begin position="23"/>
        <end position="121"/>
    </location>
</feature>